<evidence type="ECO:0000313" key="2">
    <source>
        <dbReference type="Proteomes" id="UP000324748"/>
    </source>
</evidence>
<accession>A0A5B0MGL9</accession>
<dbReference type="EMBL" id="VSWC01000157">
    <property type="protein sequence ID" value="KAA1075338.1"/>
    <property type="molecule type" value="Genomic_DNA"/>
</dbReference>
<dbReference type="Proteomes" id="UP000324748">
    <property type="component" value="Unassembled WGS sequence"/>
</dbReference>
<name>A0A5B0MGL9_PUCGR</name>
<keyword evidence="2" id="KW-1185">Reference proteome</keyword>
<reference evidence="1 2" key="1">
    <citation type="submission" date="2019-05" db="EMBL/GenBank/DDBJ databases">
        <title>Emergence of the Ug99 lineage of the wheat stem rust pathogen through somatic hybridization.</title>
        <authorList>
            <person name="Li F."/>
            <person name="Upadhyaya N.M."/>
            <person name="Sperschneider J."/>
            <person name="Matny O."/>
            <person name="Nguyen-Phuc H."/>
            <person name="Mago R."/>
            <person name="Raley C."/>
            <person name="Miller M.E."/>
            <person name="Silverstein K.A.T."/>
            <person name="Henningsen E."/>
            <person name="Hirsch C.D."/>
            <person name="Visser B."/>
            <person name="Pretorius Z.A."/>
            <person name="Steffenson B.J."/>
            <person name="Schwessinger B."/>
            <person name="Dodds P.N."/>
            <person name="Figueroa M."/>
        </authorList>
    </citation>
    <scope>NUCLEOTIDE SEQUENCE [LARGE SCALE GENOMIC DNA]</scope>
    <source>
        <strain evidence="1">21-0</strain>
    </source>
</reference>
<sequence>MRASIHLSILTQHNNSKNVLALLTRLPLMMRIFKVTLVLLAMSLDRLVTAYHCGDGSPQNVCRVSFGKSEYYIRADLIPVQMDDYLYPGAGKNCRINMSKSNPRGCCPMGTIAPGKFITVARYEELKCHNPL</sequence>
<comment type="caution">
    <text evidence="1">The sequence shown here is derived from an EMBL/GenBank/DDBJ whole genome shotgun (WGS) entry which is preliminary data.</text>
</comment>
<organism evidence="1 2">
    <name type="scientific">Puccinia graminis f. sp. tritici</name>
    <dbReference type="NCBI Taxonomy" id="56615"/>
    <lineage>
        <taxon>Eukaryota</taxon>
        <taxon>Fungi</taxon>
        <taxon>Dikarya</taxon>
        <taxon>Basidiomycota</taxon>
        <taxon>Pucciniomycotina</taxon>
        <taxon>Pucciniomycetes</taxon>
        <taxon>Pucciniales</taxon>
        <taxon>Pucciniaceae</taxon>
        <taxon>Puccinia</taxon>
    </lineage>
</organism>
<proteinExistence type="predicted"/>
<gene>
    <name evidence="1" type="ORF">PGT21_033985</name>
</gene>
<protein>
    <submittedName>
        <fullName evidence="1">Uncharacterized protein</fullName>
    </submittedName>
</protein>
<evidence type="ECO:0000313" key="1">
    <source>
        <dbReference type="EMBL" id="KAA1075338.1"/>
    </source>
</evidence>
<dbReference type="AlphaFoldDB" id="A0A5B0MGL9"/>